<dbReference type="Gene3D" id="3.40.630.30">
    <property type="match status" value="1"/>
</dbReference>
<dbReference type="SUPFAM" id="SSF55729">
    <property type="entry name" value="Acyl-CoA N-acyltransferases (Nat)"/>
    <property type="match status" value="1"/>
</dbReference>
<reference evidence="3 4" key="1">
    <citation type="submission" date="2023-10" db="EMBL/GenBank/DDBJ databases">
        <title>Development of a sustainable strategy for remediation of hydrocarbon-contaminated territories based on the waste exchange concept.</title>
        <authorList>
            <person name="Krivoruchko A."/>
        </authorList>
    </citation>
    <scope>NUCLEOTIDE SEQUENCE [LARGE SCALE GENOMIC DNA]</scope>
    <source>
        <strain evidence="3 4">IEGM 1322</strain>
    </source>
</reference>
<sequence length="276" mass="30069">MHIFFNVSSSTPHLCFPHPNPAAPPPGVAIVLREAGPHDLPQSAQLHLDELPIGLFPELGARFLRRWHRSFVNRRHAIALVATDSEGAVVGFLLGTLDHHAHIGDLLREKMTVLPLAAHAGAAMAVRPRTAMRFVRTRLRPWCRAVARARPIPLPNGEPETPPADSVAVVVAIAVSPRVRGIGVGAQLLDWFESDSARAGARCAELSTDLGVADNAGGFYERLGWQKSGNRLDRDDRTMQTYRRELDGRCGRAPLPLSVPPTRTTASTAPSTETRR</sequence>
<evidence type="ECO:0000313" key="4">
    <source>
        <dbReference type="Proteomes" id="UP001185899"/>
    </source>
</evidence>
<comment type="caution">
    <text evidence="3">The sequence shown here is derived from an EMBL/GenBank/DDBJ whole genome shotgun (WGS) entry which is preliminary data.</text>
</comment>
<accession>A0ABU4B571</accession>
<dbReference type="GO" id="GO:0016746">
    <property type="term" value="F:acyltransferase activity"/>
    <property type="evidence" value="ECO:0007669"/>
    <property type="project" value="UniProtKB-KW"/>
</dbReference>
<evidence type="ECO:0000256" key="1">
    <source>
        <dbReference type="SAM" id="MobiDB-lite"/>
    </source>
</evidence>
<keyword evidence="3" id="KW-0012">Acyltransferase</keyword>
<gene>
    <name evidence="3" type="ORF">R3P95_23785</name>
</gene>
<protein>
    <submittedName>
        <fullName evidence="3">GNAT family N-acetyltransferase</fullName>
        <ecNumber evidence="3">2.3.1.-</ecNumber>
    </submittedName>
</protein>
<keyword evidence="3" id="KW-0808">Transferase</keyword>
<organism evidence="3 4">
    <name type="scientific">Rhodococcus cercidiphylli</name>
    <dbReference type="NCBI Taxonomy" id="489916"/>
    <lineage>
        <taxon>Bacteria</taxon>
        <taxon>Bacillati</taxon>
        <taxon>Actinomycetota</taxon>
        <taxon>Actinomycetes</taxon>
        <taxon>Mycobacteriales</taxon>
        <taxon>Nocardiaceae</taxon>
        <taxon>Rhodococcus</taxon>
    </lineage>
</organism>
<keyword evidence="4" id="KW-1185">Reference proteome</keyword>
<dbReference type="Proteomes" id="UP001185899">
    <property type="component" value="Unassembled WGS sequence"/>
</dbReference>
<dbReference type="Pfam" id="PF13508">
    <property type="entry name" value="Acetyltransf_7"/>
    <property type="match status" value="1"/>
</dbReference>
<dbReference type="PROSITE" id="PS51186">
    <property type="entry name" value="GNAT"/>
    <property type="match status" value="1"/>
</dbReference>
<name>A0ABU4B571_9NOCA</name>
<dbReference type="EC" id="2.3.1.-" evidence="3"/>
<feature type="region of interest" description="Disordered" evidence="1">
    <location>
        <begin position="249"/>
        <end position="276"/>
    </location>
</feature>
<proteinExistence type="predicted"/>
<dbReference type="InterPro" id="IPR000182">
    <property type="entry name" value="GNAT_dom"/>
</dbReference>
<evidence type="ECO:0000313" key="3">
    <source>
        <dbReference type="EMBL" id="MDV6233586.1"/>
    </source>
</evidence>
<dbReference type="EMBL" id="JAWLKE010000011">
    <property type="protein sequence ID" value="MDV6233586.1"/>
    <property type="molecule type" value="Genomic_DNA"/>
</dbReference>
<feature type="domain" description="N-acetyltransferase" evidence="2">
    <location>
        <begin position="30"/>
        <end position="247"/>
    </location>
</feature>
<feature type="compositionally biased region" description="Low complexity" evidence="1">
    <location>
        <begin position="260"/>
        <end position="276"/>
    </location>
</feature>
<dbReference type="InterPro" id="IPR016181">
    <property type="entry name" value="Acyl_CoA_acyltransferase"/>
</dbReference>
<evidence type="ECO:0000259" key="2">
    <source>
        <dbReference type="PROSITE" id="PS51186"/>
    </source>
</evidence>
<dbReference type="RefSeq" id="WP_317549679.1">
    <property type="nucleotide sequence ID" value="NZ_JAWLKE010000011.1"/>
</dbReference>